<reference evidence="1 2" key="2">
    <citation type="journal article" date="2012" name="J. Bacteriol.">
        <title>Whole-Genome Sequences of Borrelia bissettii, Borrelia valaisiana, and Borrelia spielmanii.</title>
        <authorList>
            <person name="Schutzer S.E."/>
            <person name="Fraser-Liggett C.M."/>
            <person name="Qiu W.G."/>
            <person name="Kraiczy P."/>
            <person name="Mongodin E.F."/>
            <person name="Dunn J.J."/>
            <person name="Luft B.J."/>
            <person name="Casjens S.R."/>
        </authorList>
    </citation>
    <scope>NUCLEOTIDE SEQUENCE [LARGE SCALE GENOMIC DNA]</scope>
    <source>
        <strain evidence="1 2">DN127</strain>
    </source>
</reference>
<gene>
    <name evidence="1" type="ordered locus">BbiDN127_D0015</name>
</gene>
<accession>G0ANZ1</accession>
<reference key="1">
    <citation type="submission" date="2011-06" db="EMBL/GenBank/DDBJ databases">
        <authorList>
            <person name="Mongodin E.F."/>
            <person name="Casjens S.R."/>
            <person name="Fraser-Liggett C.M."/>
            <person name="Qiu W.-G."/>
            <person name="Dunn J.J."/>
            <person name="Luft B.J."/>
            <person name="Schutzer S.E."/>
        </authorList>
    </citation>
    <scope>NUCLEOTIDE SEQUENCE</scope>
    <source>
        <strain>DN127</strain>
    </source>
</reference>
<dbReference type="EMBL" id="CP002756">
    <property type="protein sequence ID" value="AEL19417.1"/>
    <property type="molecule type" value="Genomic_DNA"/>
</dbReference>
<dbReference type="HOGENOM" id="CLU_3305650_0_0_12"/>
<protein>
    <submittedName>
        <fullName evidence="1">Uncharacterized protein</fullName>
    </submittedName>
</protein>
<dbReference type="KEGG" id="bbs:BbiDN127_D0015"/>
<name>G0ANZ1_BORBD</name>
<proteinExistence type="predicted"/>
<evidence type="ECO:0000313" key="2">
    <source>
        <dbReference type="Proteomes" id="UP000001634"/>
    </source>
</evidence>
<sequence length="39" mass="4759">MDWFVFIKKCERCALGIFYGLKKIKYDEFCSDFIFVKIL</sequence>
<keyword evidence="2" id="KW-1185">Reference proteome</keyword>
<evidence type="ECO:0000313" key="1">
    <source>
        <dbReference type="EMBL" id="AEL19417.1"/>
    </source>
</evidence>
<keyword evidence="1" id="KW-0614">Plasmid</keyword>
<dbReference type="AlphaFoldDB" id="G0ANZ1"/>
<dbReference type="Proteomes" id="UP000001634">
    <property type="component" value="Plasmid lp17"/>
</dbReference>
<geneLocation type="plasmid" evidence="1 2">
    <name>lp17</name>
</geneLocation>
<organism evidence="1 2">
    <name type="scientific">Borrelia bissettiae (strain DSM 17990 / CIP 109136 / DN127)</name>
    <name type="common">Borreliella bissettiae</name>
    <dbReference type="NCBI Taxonomy" id="521010"/>
    <lineage>
        <taxon>Bacteria</taxon>
        <taxon>Pseudomonadati</taxon>
        <taxon>Spirochaetota</taxon>
        <taxon>Spirochaetia</taxon>
        <taxon>Spirochaetales</taxon>
        <taxon>Borreliaceae</taxon>
        <taxon>Borreliella</taxon>
    </lineage>
</organism>